<comment type="caution">
    <text evidence="3">The sequence shown here is derived from an EMBL/GenBank/DDBJ whole genome shotgun (WGS) entry which is preliminary data.</text>
</comment>
<evidence type="ECO:0000313" key="3">
    <source>
        <dbReference type="EMBL" id="MFC5421334.1"/>
    </source>
</evidence>
<sequence length="654" mass="67504">MRVLVFRPLEDAERSAQSLRERGQDPVVAPLFEVLPSGEKPPKGPFDALVLTSANAVPALESLPKSWRSALPAFCVGPRTAEAAGKLGFIAHSAKGGRAELLALILERLPAVQKLLFVAGRDRHEDLPQQLRDAGHDVTIWTAYEAKAVESLPAHAAEALRDGSADAALHYSPRSAEVFVALAGKAGLTEQAQALPQLTLSAAVAAPLISAGADTVLVAEHPEEAALFAALDQLPARTLLTGDAKEPAAMDDKVDKDEMAAEPSSEQGPAGKRRNRSGRTPPTIELAATETVETPPAGAASSATTAAEAERIETQAEAVLPTEALAEEFTPPPVPEHQRRFSLPTVALAGLAGGVIGAGLLLLGMRLSAPDDGARLAELAKRIETLQAQSAALPNRAALEAVDRKAAAAAESAARASSEAQANATRLAELAKAAPAGDANLAAAFSEKLDRADNAAAAARDAATTLNQRLAGVEAAAKSAAQPSRQAVAAARVVLAERIRDAIGSGRPFQADLAALGDIPADQKTALAAVAGSGAATRDKLLALFKSHQALLVRETTPEANSWEDKLLGLASRIVTIRPVGDSGSSDPATLPIRLEGALVQNDIVKAAELWAQLPEPARRGSEAFGAALKQRASAESTINRIAQDAVAALGTAG</sequence>
<feature type="domain" description="Tetrapyrrole biosynthesis uroporphyrinogen III synthase" evidence="2">
    <location>
        <begin position="16"/>
        <end position="228"/>
    </location>
</feature>
<evidence type="ECO:0000313" key="4">
    <source>
        <dbReference type="Proteomes" id="UP001596053"/>
    </source>
</evidence>
<accession>A0ABW0ISZ8</accession>
<dbReference type="EC" id="4.2.1.75" evidence="3"/>
<dbReference type="PANTHER" id="PTHR12390:SF0">
    <property type="entry name" value="UROPORPHYRINOGEN-III SYNTHASE"/>
    <property type="match status" value="1"/>
</dbReference>
<protein>
    <submittedName>
        <fullName evidence="3">Uroporphyrinogen-III synthase</fullName>
        <ecNumber evidence="3">4.2.1.75</ecNumber>
    </submittedName>
</protein>
<dbReference type="GO" id="GO:0004852">
    <property type="term" value="F:uroporphyrinogen-III synthase activity"/>
    <property type="evidence" value="ECO:0007669"/>
    <property type="project" value="UniProtKB-EC"/>
</dbReference>
<evidence type="ECO:0000256" key="1">
    <source>
        <dbReference type="SAM" id="MobiDB-lite"/>
    </source>
</evidence>
<keyword evidence="4" id="KW-1185">Reference proteome</keyword>
<gene>
    <name evidence="3" type="ORF">ACFPOB_17395</name>
</gene>
<evidence type="ECO:0000259" key="2">
    <source>
        <dbReference type="Pfam" id="PF02602"/>
    </source>
</evidence>
<dbReference type="PANTHER" id="PTHR12390">
    <property type="entry name" value="UROPORPHYRINOGEN III SYNTHASE"/>
    <property type="match status" value="1"/>
</dbReference>
<dbReference type="InterPro" id="IPR003754">
    <property type="entry name" value="4pyrrol_synth_uPrphyn_synth"/>
</dbReference>
<dbReference type="EMBL" id="JBHSLW010000028">
    <property type="protein sequence ID" value="MFC5421334.1"/>
    <property type="molecule type" value="Genomic_DNA"/>
</dbReference>
<dbReference type="Proteomes" id="UP001596053">
    <property type="component" value="Unassembled WGS sequence"/>
</dbReference>
<dbReference type="Pfam" id="PF02602">
    <property type="entry name" value="HEM4"/>
    <property type="match status" value="1"/>
</dbReference>
<proteinExistence type="predicted"/>
<dbReference type="CDD" id="cd06578">
    <property type="entry name" value="HemD"/>
    <property type="match status" value="1"/>
</dbReference>
<reference evidence="4" key="1">
    <citation type="journal article" date="2019" name="Int. J. Syst. Evol. Microbiol.">
        <title>The Global Catalogue of Microorganisms (GCM) 10K type strain sequencing project: providing services to taxonomists for standard genome sequencing and annotation.</title>
        <authorList>
            <consortium name="The Broad Institute Genomics Platform"/>
            <consortium name="The Broad Institute Genome Sequencing Center for Infectious Disease"/>
            <person name="Wu L."/>
            <person name="Ma J."/>
        </authorList>
    </citation>
    <scope>NUCLEOTIDE SEQUENCE [LARGE SCALE GENOMIC DNA]</scope>
    <source>
        <strain evidence="4">NCAIM B.01391</strain>
    </source>
</reference>
<feature type="compositionally biased region" description="Low complexity" evidence="1">
    <location>
        <begin position="293"/>
        <end position="307"/>
    </location>
</feature>
<dbReference type="RefSeq" id="WP_377799667.1">
    <property type="nucleotide sequence ID" value="NZ_JBHSLW010000028.1"/>
</dbReference>
<name>A0ABW0ISZ8_9HYPH</name>
<dbReference type="InterPro" id="IPR039793">
    <property type="entry name" value="UROS/Hem4"/>
</dbReference>
<keyword evidence="3" id="KW-0456">Lyase</keyword>
<dbReference type="InterPro" id="IPR036108">
    <property type="entry name" value="4pyrrol_syn_uPrphyn_synt_sf"/>
</dbReference>
<dbReference type="SUPFAM" id="SSF69618">
    <property type="entry name" value="HemD-like"/>
    <property type="match status" value="1"/>
</dbReference>
<dbReference type="Gene3D" id="3.40.50.10090">
    <property type="match status" value="2"/>
</dbReference>
<feature type="region of interest" description="Disordered" evidence="1">
    <location>
        <begin position="253"/>
        <end position="311"/>
    </location>
</feature>
<organism evidence="3 4">
    <name type="scientific">Bosea eneae</name>
    <dbReference type="NCBI Taxonomy" id="151454"/>
    <lineage>
        <taxon>Bacteria</taxon>
        <taxon>Pseudomonadati</taxon>
        <taxon>Pseudomonadota</taxon>
        <taxon>Alphaproteobacteria</taxon>
        <taxon>Hyphomicrobiales</taxon>
        <taxon>Boseaceae</taxon>
        <taxon>Bosea</taxon>
    </lineage>
</organism>